<reference evidence="1" key="1">
    <citation type="submission" date="2024-05" db="EMBL/GenBank/DDBJ databases">
        <title>30 novel species of actinomycetes from the DSMZ collection.</title>
        <authorList>
            <person name="Nouioui I."/>
        </authorList>
    </citation>
    <scope>NUCLEOTIDE SEQUENCE</scope>
    <source>
        <strain evidence="1">DSM 3412</strain>
    </source>
</reference>
<gene>
    <name evidence="1" type="ORF">RM704_10430</name>
</gene>
<dbReference type="EMBL" id="JAVRFJ010000007">
    <property type="protein sequence ID" value="MDT0567880.1"/>
    <property type="molecule type" value="Genomic_DNA"/>
</dbReference>
<evidence type="ECO:0000313" key="1">
    <source>
        <dbReference type="EMBL" id="MDT0567880.1"/>
    </source>
</evidence>
<name>A0ABU2YU81_9ACTN</name>
<dbReference type="RefSeq" id="WP_192829794.1">
    <property type="nucleotide sequence ID" value="NZ_JAVRFJ010000007.1"/>
</dbReference>
<accession>A0ABU2YU81</accession>
<proteinExistence type="predicted"/>
<protein>
    <submittedName>
        <fullName evidence="1">Uncharacterized protein</fullName>
    </submittedName>
</protein>
<comment type="caution">
    <text evidence="1">The sequence shown here is derived from an EMBL/GenBank/DDBJ whole genome shotgun (WGS) entry which is preliminary data.</text>
</comment>
<organism evidence="1 2">
    <name type="scientific">Streptomyces gottesmaniae</name>
    <dbReference type="NCBI Taxonomy" id="3075518"/>
    <lineage>
        <taxon>Bacteria</taxon>
        <taxon>Bacillati</taxon>
        <taxon>Actinomycetota</taxon>
        <taxon>Actinomycetes</taxon>
        <taxon>Kitasatosporales</taxon>
        <taxon>Streptomycetaceae</taxon>
        <taxon>Streptomyces</taxon>
    </lineage>
</organism>
<keyword evidence="2" id="KW-1185">Reference proteome</keyword>
<dbReference type="Proteomes" id="UP001180737">
    <property type="component" value="Unassembled WGS sequence"/>
</dbReference>
<sequence>MAIVVRLTGSDDLGEIIEGLLTAADAKQTDAPALATRWRALAHDIGDALDQLPQTPH</sequence>
<evidence type="ECO:0000313" key="2">
    <source>
        <dbReference type="Proteomes" id="UP001180737"/>
    </source>
</evidence>